<organism evidence="1 2">
    <name type="scientific">Ricinus communis</name>
    <name type="common">Castor bean</name>
    <dbReference type="NCBI Taxonomy" id="3988"/>
    <lineage>
        <taxon>Eukaryota</taxon>
        <taxon>Viridiplantae</taxon>
        <taxon>Streptophyta</taxon>
        <taxon>Embryophyta</taxon>
        <taxon>Tracheophyta</taxon>
        <taxon>Spermatophyta</taxon>
        <taxon>Magnoliopsida</taxon>
        <taxon>eudicotyledons</taxon>
        <taxon>Gunneridae</taxon>
        <taxon>Pentapetalae</taxon>
        <taxon>rosids</taxon>
        <taxon>fabids</taxon>
        <taxon>Malpighiales</taxon>
        <taxon>Euphorbiaceae</taxon>
        <taxon>Acalyphoideae</taxon>
        <taxon>Acalypheae</taxon>
        <taxon>Ricinus</taxon>
    </lineage>
</organism>
<gene>
    <name evidence="1" type="ORF">RCOM_1800820</name>
</gene>
<dbReference type="EMBL" id="EQ977593">
    <property type="protein sequence ID" value="EEF26319.1"/>
    <property type="molecule type" value="Genomic_DNA"/>
</dbReference>
<evidence type="ECO:0000313" key="2">
    <source>
        <dbReference type="Proteomes" id="UP000008311"/>
    </source>
</evidence>
<protein>
    <submittedName>
        <fullName evidence="1">Uncharacterized protein</fullName>
    </submittedName>
</protein>
<keyword evidence="2" id="KW-1185">Reference proteome</keyword>
<reference evidence="2" key="1">
    <citation type="journal article" date="2010" name="Nat. Biotechnol.">
        <title>Draft genome sequence of the oilseed species Ricinus communis.</title>
        <authorList>
            <person name="Chan A.P."/>
            <person name="Crabtree J."/>
            <person name="Zhao Q."/>
            <person name="Lorenzi H."/>
            <person name="Orvis J."/>
            <person name="Puiu D."/>
            <person name="Melake-Berhan A."/>
            <person name="Jones K.M."/>
            <person name="Redman J."/>
            <person name="Chen G."/>
            <person name="Cahoon E.B."/>
            <person name="Gedil M."/>
            <person name="Stanke M."/>
            <person name="Haas B.J."/>
            <person name="Wortman J.R."/>
            <person name="Fraser-Liggett C.M."/>
            <person name="Ravel J."/>
            <person name="Rabinowicz P.D."/>
        </authorList>
    </citation>
    <scope>NUCLEOTIDE SEQUENCE [LARGE SCALE GENOMIC DNA]</scope>
    <source>
        <strain evidence="2">cv. Hale</strain>
    </source>
</reference>
<accession>B9TCU4</accession>
<proteinExistence type="predicted"/>
<name>B9TCU4_RICCO</name>
<evidence type="ECO:0000313" key="1">
    <source>
        <dbReference type="EMBL" id="EEF26319.1"/>
    </source>
</evidence>
<dbReference type="Proteomes" id="UP000008311">
    <property type="component" value="Unassembled WGS sequence"/>
</dbReference>
<sequence>MADHGSGWDPDRFGIKVGCKDLRRTGSRHCCQLVGNFMPTRVTRSPSIAITTSCTGPTDTVSPTTGWPR</sequence>
<dbReference type="InParanoid" id="B9TCU4"/>
<dbReference type="AlphaFoldDB" id="B9TCU4"/>